<keyword evidence="4" id="KW-0812">Transmembrane</keyword>
<dbReference type="AlphaFoldDB" id="A0AAW1ITF2"/>
<gene>
    <name evidence="6" type="ORF">QE152_g34299</name>
</gene>
<keyword evidence="4" id="KW-0472">Membrane</keyword>
<dbReference type="InterPro" id="IPR032098">
    <property type="entry name" value="Acyltransf_C"/>
</dbReference>
<dbReference type="PANTHER" id="PTHR10983">
    <property type="entry name" value="1-ACYLGLYCEROL-3-PHOSPHATE ACYLTRANSFERASE-RELATED"/>
    <property type="match status" value="1"/>
</dbReference>
<evidence type="ECO:0000256" key="4">
    <source>
        <dbReference type="SAM" id="Phobius"/>
    </source>
</evidence>
<evidence type="ECO:0000256" key="3">
    <source>
        <dbReference type="ARBA" id="ARBA00023315"/>
    </source>
</evidence>
<evidence type="ECO:0000256" key="1">
    <source>
        <dbReference type="ARBA" id="ARBA00008655"/>
    </source>
</evidence>
<sequence length="381" mass="44408">MENLRFYIEQWYIIPKAIFRLCFILLNNAYCIPTYVMWMILLSPIRKINPDAFWRIEGYFFHWLLAMVSMWSWSAGYDVVEVGDDIADCIDDKTLVIANHQSTADVPFLMACFNTRKNILPNLMWIMDRLFKFTNFVVEVGDDIADCIDDKTLVIANHQSTADVPFLMACFNTRKNILPNLMWIMDRLFKFTNFGIVSVIHQDFFIMSGKANREKSLQALITHIIESYIPRNRRWMVLFPEGGFLRKRRAVSQRYAQKNNLPVLQHVSLPRVGALKAIMATVGPNTLANNNSTHIKVSDNPKNSEKIRWVLDITIAYPNGQPLDLGTIIFGNRPPCKTTLFYRVYHCRDIPQNEDEQTKWLYKLFEEKETMLDVFYKTGAS</sequence>
<keyword evidence="4" id="KW-1133">Transmembrane helix</keyword>
<dbReference type="Pfam" id="PF16076">
    <property type="entry name" value="Acyltransf_C"/>
    <property type="match status" value="1"/>
</dbReference>
<comment type="similarity">
    <text evidence="1">Belongs to the 1-acyl-sn-glycerol-3-phosphate acyltransferase family.</text>
</comment>
<feature type="transmembrane region" description="Helical" evidence="4">
    <location>
        <begin position="17"/>
        <end position="41"/>
    </location>
</feature>
<reference evidence="6 7" key="1">
    <citation type="journal article" date="2024" name="BMC Genomics">
        <title>De novo assembly and annotation of Popillia japonica's genome with initial clues to its potential as an invasive pest.</title>
        <authorList>
            <person name="Cucini C."/>
            <person name="Boschi S."/>
            <person name="Funari R."/>
            <person name="Cardaioli E."/>
            <person name="Iannotti N."/>
            <person name="Marturano G."/>
            <person name="Paoli F."/>
            <person name="Bruttini M."/>
            <person name="Carapelli A."/>
            <person name="Frati F."/>
            <person name="Nardi F."/>
        </authorList>
    </citation>
    <scope>NUCLEOTIDE SEQUENCE [LARGE SCALE GENOMIC DNA]</scope>
    <source>
        <strain evidence="6">DMR45628</strain>
    </source>
</reference>
<keyword evidence="3 6" id="KW-0012">Acyltransferase</keyword>
<dbReference type="CDD" id="cd07990">
    <property type="entry name" value="LPLAT_LCLAT1-like"/>
    <property type="match status" value="1"/>
</dbReference>
<evidence type="ECO:0000313" key="6">
    <source>
        <dbReference type="EMBL" id="KAK9693260.1"/>
    </source>
</evidence>
<organism evidence="6 7">
    <name type="scientific">Popillia japonica</name>
    <name type="common">Japanese beetle</name>
    <dbReference type="NCBI Taxonomy" id="7064"/>
    <lineage>
        <taxon>Eukaryota</taxon>
        <taxon>Metazoa</taxon>
        <taxon>Ecdysozoa</taxon>
        <taxon>Arthropoda</taxon>
        <taxon>Hexapoda</taxon>
        <taxon>Insecta</taxon>
        <taxon>Pterygota</taxon>
        <taxon>Neoptera</taxon>
        <taxon>Endopterygota</taxon>
        <taxon>Coleoptera</taxon>
        <taxon>Polyphaga</taxon>
        <taxon>Scarabaeiformia</taxon>
        <taxon>Scarabaeidae</taxon>
        <taxon>Rutelinae</taxon>
        <taxon>Popillia</taxon>
    </lineage>
</organism>
<proteinExistence type="inferred from homology"/>
<evidence type="ECO:0000259" key="5">
    <source>
        <dbReference type="SMART" id="SM00563"/>
    </source>
</evidence>
<dbReference type="SMART" id="SM00563">
    <property type="entry name" value="PlsC"/>
    <property type="match status" value="1"/>
</dbReference>
<accession>A0AAW1ITF2</accession>
<dbReference type="SUPFAM" id="SSF69593">
    <property type="entry name" value="Glycerol-3-phosphate (1)-acyltransferase"/>
    <property type="match status" value="2"/>
</dbReference>
<protein>
    <submittedName>
        <fullName evidence="6">Acyltransferase C-terminus</fullName>
    </submittedName>
</protein>
<dbReference type="GO" id="GO:0036149">
    <property type="term" value="P:phosphatidylinositol acyl-chain remodeling"/>
    <property type="evidence" value="ECO:0007669"/>
    <property type="project" value="TreeGrafter"/>
</dbReference>
<name>A0AAW1ITF2_POPJA</name>
<comment type="caution">
    <text evidence="6">The sequence shown here is derived from an EMBL/GenBank/DDBJ whole genome shotgun (WGS) entry which is preliminary data.</text>
</comment>
<dbReference type="GO" id="GO:0005783">
    <property type="term" value="C:endoplasmic reticulum"/>
    <property type="evidence" value="ECO:0007669"/>
    <property type="project" value="TreeGrafter"/>
</dbReference>
<keyword evidence="2" id="KW-0808">Transferase</keyword>
<evidence type="ECO:0000313" key="7">
    <source>
        <dbReference type="Proteomes" id="UP001458880"/>
    </source>
</evidence>
<dbReference type="GO" id="GO:0016746">
    <property type="term" value="F:acyltransferase activity"/>
    <property type="evidence" value="ECO:0007669"/>
    <property type="project" value="UniProtKB-KW"/>
</dbReference>
<dbReference type="Pfam" id="PF01553">
    <property type="entry name" value="Acyltransferase"/>
    <property type="match status" value="1"/>
</dbReference>
<dbReference type="PANTHER" id="PTHR10983:SF2">
    <property type="entry name" value="ACYL-COA:LYSOPHOSPHATIDYLGLYCEROL ACYLTRANSFERASE 1"/>
    <property type="match status" value="1"/>
</dbReference>
<dbReference type="EMBL" id="JASPKY010000547">
    <property type="protein sequence ID" value="KAK9693260.1"/>
    <property type="molecule type" value="Genomic_DNA"/>
</dbReference>
<evidence type="ECO:0000256" key="2">
    <source>
        <dbReference type="ARBA" id="ARBA00022679"/>
    </source>
</evidence>
<feature type="domain" description="Phospholipid/glycerol acyltransferase" evidence="5">
    <location>
        <begin position="152"/>
        <end position="268"/>
    </location>
</feature>
<dbReference type="Proteomes" id="UP001458880">
    <property type="component" value="Unassembled WGS sequence"/>
</dbReference>
<dbReference type="InterPro" id="IPR002123">
    <property type="entry name" value="Plipid/glycerol_acylTrfase"/>
</dbReference>
<keyword evidence="7" id="KW-1185">Reference proteome</keyword>